<dbReference type="Pfam" id="PF03481">
    <property type="entry name" value="Sua5_C"/>
    <property type="match status" value="1"/>
</dbReference>
<dbReference type="PANTHER" id="PTHR17490:SF16">
    <property type="entry name" value="THREONYLCARBAMOYL-AMP SYNTHASE"/>
    <property type="match status" value="1"/>
</dbReference>
<evidence type="ECO:0000256" key="7">
    <source>
        <dbReference type="ARBA" id="ARBA00022694"/>
    </source>
</evidence>
<protein>
    <recommendedName>
        <fullName evidence="4 13">Threonylcarbamoyl-AMP synthase</fullName>
        <shortName evidence="13">TC-AMP synthase</shortName>
        <ecNumber evidence="3 13">2.7.7.87</ecNumber>
    </recommendedName>
    <alternativeName>
        <fullName evidence="11 13">L-threonylcarbamoyladenylate synthase</fullName>
    </alternativeName>
</protein>
<dbReference type="GO" id="GO:0000049">
    <property type="term" value="F:tRNA binding"/>
    <property type="evidence" value="ECO:0007669"/>
    <property type="project" value="TreeGrafter"/>
</dbReference>
<dbReference type="PROSITE" id="PS51163">
    <property type="entry name" value="YRDC"/>
    <property type="match status" value="1"/>
</dbReference>
<name>A0A3D3R2T2_9PLAN</name>
<comment type="catalytic activity">
    <reaction evidence="12 13">
        <text>L-threonine + hydrogencarbonate + ATP = L-threonylcarbamoyladenylate + diphosphate + H2O</text>
        <dbReference type="Rhea" id="RHEA:36407"/>
        <dbReference type="ChEBI" id="CHEBI:15377"/>
        <dbReference type="ChEBI" id="CHEBI:17544"/>
        <dbReference type="ChEBI" id="CHEBI:30616"/>
        <dbReference type="ChEBI" id="CHEBI:33019"/>
        <dbReference type="ChEBI" id="CHEBI:57926"/>
        <dbReference type="ChEBI" id="CHEBI:73682"/>
        <dbReference type="EC" id="2.7.7.87"/>
    </reaction>
</comment>
<dbReference type="SUPFAM" id="SSF55821">
    <property type="entry name" value="YrdC/RibB"/>
    <property type="match status" value="1"/>
</dbReference>
<evidence type="ECO:0000256" key="2">
    <source>
        <dbReference type="ARBA" id="ARBA00007663"/>
    </source>
</evidence>
<feature type="domain" description="YrdC-like" evidence="15">
    <location>
        <begin position="6"/>
        <end position="192"/>
    </location>
</feature>
<dbReference type="InterPro" id="IPR017945">
    <property type="entry name" value="DHBP_synth_RibB-like_a/b_dom"/>
</dbReference>
<dbReference type="InterPro" id="IPR038385">
    <property type="entry name" value="Sua5/YwlC_C"/>
</dbReference>
<keyword evidence="5 13" id="KW-0963">Cytoplasm</keyword>
<dbReference type="Proteomes" id="UP000263642">
    <property type="component" value="Unassembled WGS sequence"/>
</dbReference>
<dbReference type="GO" id="GO:0003725">
    <property type="term" value="F:double-stranded RNA binding"/>
    <property type="evidence" value="ECO:0007669"/>
    <property type="project" value="UniProtKB-UniRule"/>
</dbReference>
<feature type="binding site" evidence="14">
    <location>
        <position position="188"/>
    </location>
    <ligand>
        <name>ATP</name>
        <dbReference type="ChEBI" id="CHEBI:30616"/>
    </ligand>
</feature>
<sequence length="325" mass="34782">MKCEISQNIQAAANLIQLGELVAFATETVYGLGANALNPEAVAQIFAVKQRPHFDPLIVHIASMGQLDELTTEFSSTAEKLASKFWPGPLTLVLPKKKVVPDLVTSGLDSVAIRIPAHPMARKLLEITQLPIAAPSANKFGRLSPTRAVDVAEQLGDEIKLILDGGPCTVGVESTVIQCLGDQPVLLRPGGISLEEIQACIGEIRLAEIEDYAEANSPVSPGMLPKHYAPSTRLMIVDHPEQLPAAGSLGVLSLYPLEDTEFRDCQFTVQQILSPTGDLKMAAANFFAALRKLDAAGIDQIVALRLPETGLGRTINNRLERAAAS</sequence>
<evidence type="ECO:0000256" key="10">
    <source>
        <dbReference type="ARBA" id="ARBA00022840"/>
    </source>
</evidence>
<evidence type="ECO:0000256" key="13">
    <source>
        <dbReference type="PIRNR" id="PIRNR004930"/>
    </source>
</evidence>
<keyword evidence="10 13" id="KW-0067">ATP-binding</keyword>
<dbReference type="PIRSF" id="PIRSF004930">
    <property type="entry name" value="Tln_factor_SUA5"/>
    <property type="match status" value="1"/>
</dbReference>
<evidence type="ECO:0000313" key="16">
    <source>
        <dbReference type="EMBL" id="HCO23123.1"/>
    </source>
</evidence>
<evidence type="ECO:0000259" key="15">
    <source>
        <dbReference type="PROSITE" id="PS51163"/>
    </source>
</evidence>
<organism evidence="16 17">
    <name type="scientific">Gimesia maris</name>
    <dbReference type="NCBI Taxonomy" id="122"/>
    <lineage>
        <taxon>Bacteria</taxon>
        <taxon>Pseudomonadati</taxon>
        <taxon>Planctomycetota</taxon>
        <taxon>Planctomycetia</taxon>
        <taxon>Planctomycetales</taxon>
        <taxon>Planctomycetaceae</taxon>
        <taxon>Gimesia</taxon>
    </lineage>
</organism>
<comment type="similarity">
    <text evidence="2 13">Belongs to the SUA5 family.</text>
</comment>
<proteinExistence type="inferred from homology"/>
<dbReference type="InterPro" id="IPR050156">
    <property type="entry name" value="TC-AMP_synthase_SUA5"/>
</dbReference>
<dbReference type="EC" id="2.7.7.87" evidence="3 13"/>
<dbReference type="EMBL" id="DQAY01000053">
    <property type="protein sequence ID" value="HCO23123.1"/>
    <property type="molecule type" value="Genomic_DNA"/>
</dbReference>
<keyword evidence="9 13" id="KW-0547">Nucleotide-binding</keyword>
<reference evidence="16 17" key="1">
    <citation type="journal article" date="2018" name="Nat. Biotechnol.">
        <title>A standardized bacterial taxonomy based on genome phylogeny substantially revises the tree of life.</title>
        <authorList>
            <person name="Parks D.H."/>
            <person name="Chuvochina M."/>
            <person name="Waite D.W."/>
            <person name="Rinke C."/>
            <person name="Skarshewski A."/>
            <person name="Chaumeil P.A."/>
            <person name="Hugenholtz P."/>
        </authorList>
    </citation>
    <scope>NUCLEOTIDE SEQUENCE [LARGE SCALE GENOMIC DNA]</scope>
    <source>
        <strain evidence="16">UBA9375</strain>
    </source>
</reference>
<feature type="binding site" evidence="14">
    <location>
        <position position="136"/>
    </location>
    <ligand>
        <name>ATP</name>
        <dbReference type="ChEBI" id="CHEBI:30616"/>
    </ligand>
</feature>
<comment type="subcellular location">
    <subcellularLocation>
        <location evidence="1 13">Cytoplasm</location>
    </subcellularLocation>
</comment>
<dbReference type="GO" id="GO:0061710">
    <property type="term" value="F:L-threonylcarbamoyladenylate synthase"/>
    <property type="evidence" value="ECO:0007669"/>
    <property type="project" value="UniProtKB-EC"/>
</dbReference>
<evidence type="ECO:0000256" key="8">
    <source>
        <dbReference type="ARBA" id="ARBA00022695"/>
    </source>
</evidence>
<evidence type="ECO:0000256" key="1">
    <source>
        <dbReference type="ARBA" id="ARBA00004496"/>
    </source>
</evidence>
<comment type="function">
    <text evidence="13">Required for the formation of a threonylcarbamoyl group on adenosine at position 37 (t(6)A37) in tRNAs that read codons beginning with adenine.</text>
</comment>
<dbReference type="GO" id="GO:0008033">
    <property type="term" value="P:tRNA processing"/>
    <property type="evidence" value="ECO:0007669"/>
    <property type="project" value="UniProtKB-KW"/>
</dbReference>
<evidence type="ECO:0000256" key="9">
    <source>
        <dbReference type="ARBA" id="ARBA00022741"/>
    </source>
</evidence>
<evidence type="ECO:0000256" key="3">
    <source>
        <dbReference type="ARBA" id="ARBA00012584"/>
    </source>
</evidence>
<evidence type="ECO:0000256" key="4">
    <source>
        <dbReference type="ARBA" id="ARBA00015492"/>
    </source>
</evidence>
<feature type="binding site" evidence="14">
    <location>
        <position position="228"/>
    </location>
    <ligand>
        <name>ATP</name>
        <dbReference type="ChEBI" id="CHEBI:30616"/>
    </ligand>
</feature>
<feature type="binding site" evidence="14">
    <location>
        <position position="174"/>
    </location>
    <ligand>
        <name>L-threonine</name>
        <dbReference type="ChEBI" id="CHEBI:57926"/>
    </ligand>
</feature>
<feature type="binding site" evidence="14">
    <location>
        <position position="144"/>
    </location>
    <ligand>
        <name>ATP</name>
        <dbReference type="ChEBI" id="CHEBI:30616"/>
    </ligand>
</feature>
<keyword evidence="7 13" id="KW-0819">tRNA processing</keyword>
<evidence type="ECO:0000256" key="12">
    <source>
        <dbReference type="ARBA" id="ARBA00048366"/>
    </source>
</evidence>
<feature type="binding site" evidence="14">
    <location>
        <position position="51"/>
    </location>
    <ligand>
        <name>ATP</name>
        <dbReference type="ChEBI" id="CHEBI:30616"/>
    </ligand>
</feature>
<dbReference type="Gene3D" id="3.90.870.10">
    <property type="entry name" value="DHBP synthase"/>
    <property type="match status" value="1"/>
</dbReference>
<dbReference type="FunFam" id="3.90.870.10:FF:000009">
    <property type="entry name" value="Threonylcarbamoyl-AMP synthase, putative"/>
    <property type="match status" value="1"/>
</dbReference>
<dbReference type="InterPro" id="IPR005145">
    <property type="entry name" value="Sua5_C"/>
</dbReference>
<accession>A0A3D3R2T2</accession>
<dbReference type="Gene3D" id="3.40.50.11030">
    <property type="entry name" value="Threonylcarbamoyl-AMP synthase, C-terminal domain"/>
    <property type="match status" value="1"/>
</dbReference>
<dbReference type="GO" id="GO:0005737">
    <property type="term" value="C:cytoplasm"/>
    <property type="evidence" value="ECO:0007669"/>
    <property type="project" value="UniProtKB-SubCell"/>
</dbReference>
<gene>
    <name evidence="16" type="ORF">DIT97_08715</name>
</gene>
<evidence type="ECO:0000256" key="14">
    <source>
        <dbReference type="PIRSR" id="PIRSR004930-1"/>
    </source>
</evidence>
<dbReference type="InterPro" id="IPR006070">
    <property type="entry name" value="Sua5-like_dom"/>
</dbReference>
<dbReference type="InterPro" id="IPR010923">
    <property type="entry name" value="T(6)A37_SUA5"/>
</dbReference>
<evidence type="ECO:0000256" key="6">
    <source>
        <dbReference type="ARBA" id="ARBA00022679"/>
    </source>
</evidence>
<feature type="binding site" evidence="14">
    <location>
        <position position="28"/>
    </location>
    <ligand>
        <name>L-threonine</name>
        <dbReference type="ChEBI" id="CHEBI:57926"/>
    </ligand>
</feature>
<dbReference type="GO" id="GO:0005524">
    <property type="term" value="F:ATP binding"/>
    <property type="evidence" value="ECO:0007669"/>
    <property type="project" value="UniProtKB-UniRule"/>
</dbReference>
<dbReference type="NCBIfam" id="TIGR00057">
    <property type="entry name" value="L-threonylcarbamoyladenylate synthase"/>
    <property type="match status" value="1"/>
</dbReference>
<keyword evidence="8 13" id="KW-0548">Nucleotidyltransferase</keyword>
<evidence type="ECO:0000256" key="5">
    <source>
        <dbReference type="ARBA" id="ARBA00022490"/>
    </source>
</evidence>
<dbReference type="PANTHER" id="PTHR17490">
    <property type="entry name" value="SUA5"/>
    <property type="match status" value="1"/>
</dbReference>
<dbReference type="GO" id="GO:0006450">
    <property type="term" value="P:regulation of translational fidelity"/>
    <property type="evidence" value="ECO:0007669"/>
    <property type="project" value="TreeGrafter"/>
</dbReference>
<feature type="binding site" evidence="14">
    <location>
        <position position="134"/>
    </location>
    <ligand>
        <name>L-threonine</name>
        <dbReference type="ChEBI" id="CHEBI:57926"/>
    </ligand>
</feature>
<feature type="binding site" evidence="14">
    <location>
        <position position="114"/>
    </location>
    <ligand>
        <name>L-threonine</name>
        <dbReference type="ChEBI" id="CHEBI:57926"/>
    </ligand>
</feature>
<feature type="binding site" evidence="14">
    <location>
        <position position="60"/>
    </location>
    <ligand>
        <name>L-threonine</name>
        <dbReference type="ChEBI" id="CHEBI:57926"/>
    </ligand>
</feature>
<evidence type="ECO:0000256" key="11">
    <source>
        <dbReference type="ARBA" id="ARBA00029774"/>
    </source>
</evidence>
<keyword evidence="6 13" id="KW-0808">Transferase</keyword>
<comment type="caution">
    <text evidence="16">The sequence shown here is derived from an EMBL/GenBank/DDBJ whole genome shotgun (WGS) entry which is preliminary data.</text>
</comment>
<dbReference type="Pfam" id="PF01300">
    <property type="entry name" value="Sua5_yciO_yrdC"/>
    <property type="match status" value="1"/>
</dbReference>
<evidence type="ECO:0000313" key="17">
    <source>
        <dbReference type="Proteomes" id="UP000263642"/>
    </source>
</evidence>
<dbReference type="AlphaFoldDB" id="A0A3D3R2T2"/>